<evidence type="ECO:0000256" key="5">
    <source>
        <dbReference type="SAM" id="MobiDB-lite"/>
    </source>
</evidence>
<dbReference type="EMBL" id="JABANP010000062">
    <property type="protein sequence ID" value="KAF4692328.1"/>
    <property type="molecule type" value="Genomic_DNA"/>
</dbReference>
<feature type="region of interest" description="Disordered" evidence="5">
    <location>
        <begin position="1"/>
        <end position="27"/>
    </location>
</feature>
<evidence type="ECO:0000259" key="7">
    <source>
        <dbReference type="Pfam" id="PF04547"/>
    </source>
</evidence>
<comment type="subcellular location">
    <subcellularLocation>
        <location evidence="1">Membrane</location>
        <topology evidence="1">Multi-pass membrane protein</topology>
    </subcellularLocation>
</comment>
<feature type="region of interest" description="Disordered" evidence="5">
    <location>
        <begin position="448"/>
        <end position="477"/>
    </location>
</feature>
<feature type="transmembrane region" description="Helical" evidence="6">
    <location>
        <begin position="305"/>
        <end position="329"/>
    </location>
</feature>
<dbReference type="PANTHER" id="PTHR12308">
    <property type="entry name" value="ANOCTAMIN"/>
    <property type="match status" value="1"/>
</dbReference>
<evidence type="ECO:0000313" key="9">
    <source>
        <dbReference type="Proteomes" id="UP000541610"/>
    </source>
</evidence>
<comment type="caution">
    <text evidence="8">The sequence shown here is derived from an EMBL/GenBank/DDBJ whole genome shotgun (WGS) entry which is preliminary data.</text>
</comment>
<feature type="domain" description="Anoctamin transmembrane" evidence="7">
    <location>
        <begin position="198"/>
        <end position="624"/>
    </location>
</feature>
<evidence type="ECO:0000313" key="8">
    <source>
        <dbReference type="EMBL" id="KAF4692328.1"/>
    </source>
</evidence>
<proteinExistence type="predicted"/>
<accession>A0A7J6P884</accession>
<organism evidence="8 9">
    <name type="scientific">Perkinsus olseni</name>
    <name type="common">Perkinsus atlanticus</name>
    <dbReference type="NCBI Taxonomy" id="32597"/>
    <lineage>
        <taxon>Eukaryota</taxon>
        <taxon>Sar</taxon>
        <taxon>Alveolata</taxon>
        <taxon>Perkinsozoa</taxon>
        <taxon>Perkinsea</taxon>
        <taxon>Perkinsida</taxon>
        <taxon>Perkinsidae</taxon>
        <taxon>Perkinsus</taxon>
    </lineage>
</organism>
<name>A0A7J6P884_PEROL</name>
<evidence type="ECO:0000256" key="6">
    <source>
        <dbReference type="SAM" id="Phobius"/>
    </source>
</evidence>
<feature type="transmembrane region" description="Helical" evidence="6">
    <location>
        <begin position="385"/>
        <end position="406"/>
    </location>
</feature>
<feature type="transmembrane region" description="Helical" evidence="6">
    <location>
        <begin position="496"/>
        <end position="519"/>
    </location>
</feature>
<gene>
    <name evidence="8" type="primary">ANO10</name>
    <name evidence="8" type="ORF">FOZ60_013686</name>
</gene>
<dbReference type="AlphaFoldDB" id="A0A7J6P884"/>
<reference evidence="8 9" key="1">
    <citation type="submission" date="2020-04" db="EMBL/GenBank/DDBJ databases">
        <title>Perkinsus olseni comparative genomics.</title>
        <authorList>
            <person name="Bogema D.R."/>
        </authorList>
    </citation>
    <scope>NUCLEOTIDE SEQUENCE [LARGE SCALE GENOMIC DNA]</scope>
    <source>
        <strain evidence="8">00978-12</strain>
    </source>
</reference>
<keyword evidence="2 6" id="KW-0812">Transmembrane</keyword>
<evidence type="ECO:0000256" key="3">
    <source>
        <dbReference type="ARBA" id="ARBA00022989"/>
    </source>
</evidence>
<dbReference type="Pfam" id="PF04547">
    <property type="entry name" value="Anoctamin"/>
    <property type="match status" value="1"/>
</dbReference>
<feature type="transmembrane region" description="Helical" evidence="6">
    <location>
        <begin position="212"/>
        <end position="230"/>
    </location>
</feature>
<keyword evidence="4 6" id="KW-0472">Membrane</keyword>
<evidence type="ECO:0000256" key="2">
    <source>
        <dbReference type="ARBA" id="ARBA00022692"/>
    </source>
</evidence>
<evidence type="ECO:0000256" key="1">
    <source>
        <dbReference type="ARBA" id="ARBA00004141"/>
    </source>
</evidence>
<dbReference type="PANTHER" id="PTHR12308:SF73">
    <property type="entry name" value="ANOCTAMIN"/>
    <property type="match status" value="1"/>
</dbReference>
<keyword evidence="3 6" id="KW-1133">Transmembrane helix</keyword>
<feature type="transmembrane region" description="Helical" evidence="6">
    <location>
        <begin position="341"/>
        <end position="358"/>
    </location>
</feature>
<sequence>MSSNQQQQQEEEHKSPSTTPSTSAYSLDDDTHIQQTPVLLLVDFDKEVDVEKDVEPLLASIGLRSVYVTPEPYEGTITVAIAVQDYQPLMEMAESRKVVKEFIGDDEKGNHQSPVQIYYRNDLPLSRFVGSDHIETFFTKTEQLQLMHCLMKDVFNKKSNDIEMKAVWTLRSSKEQKEAPTCWGAFDAPYEKYLVPVFGCDVAQYYKLLQQYATWLLPLAGVCIFLQLCDYLSGREYIVAAITCVIVSVWATFFVESWKRLLATCRFKWCALECDDSSTIVDGAQQEEEEEDEDSSGGADTYLRAAVSMMGFGLMFGITVGIIIALLLLQDLSEEVSDSMIIQSLPTVAWVIVLSGGWQKTYYKLANYLTGKEKHKFYVARFESLSLKLVLFQLCNYLGWFYYVAFYRCDIDYLKNQLFIFMTVKQVFGNFQEIGLPMLMRWWSSRSDKKDDNEGQSEALESHHKTKGREHPTLKEDIDEQRQQEEYDLFDDWFEMIVDFAVCVCFGAVYPLVIPLSLIHTLTEAYNDSFKLQRVIRGVVNTDEMQMQTTRTWIDTLEIISILGVVTNVCLLYVQFTHVPEGSVPVRNALWRCVVIEHSLIALKLYLSWSIPDVPEEVAIEETERARTPMVEDPTVEEMSVPNEIPAILATGNELHH</sequence>
<dbReference type="OrthoDB" id="185373at2759"/>
<evidence type="ECO:0000256" key="4">
    <source>
        <dbReference type="ARBA" id="ARBA00023136"/>
    </source>
</evidence>
<feature type="transmembrane region" description="Helical" evidence="6">
    <location>
        <begin position="237"/>
        <end position="255"/>
    </location>
</feature>
<dbReference type="InterPro" id="IPR007632">
    <property type="entry name" value="Anoctamin"/>
</dbReference>
<dbReference type="Proteomes" id="UP000541610">
    <property type="component" value="Unassembled WGS sequence"/>
</dbReference>
<dbReference type="GO" id="GO:0005254">
    <property type="term" value="F:chloride channel activity"/>
    <property type="evidence" value="ECO:0007669"/>
    <property type="project" value="TreeGrafter"/>
</dbReference>
<dbReference type="GO" id="GO:0016020">
    <property type="term" value="C:membrane"/>
    <property type="evidence" value="ECO:0007669"/>
    <property type="project" value="UniProtKB-SubCell"/>
</dbReference>
<protein>
    <submittedName>
        <fullName evidence="8">Anoctamin-10</fullName>
    </submittedName>
</protein>
<dbReference type="InterPro" id="IPR049452">
    <property type="entry name" value="Anoctamin_TM"/>
</dbReference>